<comment type="similarity">
    <text evidence="2">Belongs to the class-I aminoacyl-tRNA synthetase family. Glutamate--tRNA ligase type 1 subfamily.</text>
</comment>
<evidence type="ECO:0000256" key="8">
    <source>
        <dbReference type="ARBA" id="ARBA00023146"/>
    </source>
</evidence>
<dbReference type="InterPro" id="IPR000924">
    <property type="entry name" value="Glu/Gln-tRNA-synth"/>
</dbReference>
<dbReference type="InterPro" id="IPR049940">
    <property type="entry name" value="GluQ/Sye"/>
</dbReference>
<dbReference type="VEuPathDB" id="FungiDB:MELLADRAFT_84374"/>
<dbReference type="PANTHER" id="PTHR43311:SF2">
    <property type="entry name" value="GLUTAMATE--TRNA LIGASE, MITOCHONDRIAL-RELATED"/>
    <property type="match status" value="1"/>
</dbReference>
<dbReference type="InParanoid" id="F4RFJ1"/>
<dbReference type="KEGG" id="mlr:MELLADRAFT_84374"/>
<feature type="region of interest" description="Disordered" evidence="12">
    <location>
        <begin position="446"/>
        <end position="467"/>
    </location>
</feature>
<gene>
    <name evidence="14" type="ORF">MELLADRAFT_84374</name>
</gene>
<dbReference type="OrthoDB" id="428822at2759"/>
<comment type="subcellular location">
    <subcellularLocation>
        <location evidence="1">Mitochondrion</location>
    </subcellularLocation>
</comment>
<evidence type="ECO:0000256" key="3">
    <source>
        <dbReference type="ARBA" id="ARBA00012835"/>
    </source>
</evidence>
<dbReference type="PRINTS" id="PR00987">
    <property type="entry name" value="TRNASYNTHGLU"/>
</dbReference>
<dbReference type="EC" id="6.1.1.17" evidence="3"/>
<reference evidence="15" key="1">
    <citation type="journal article" date="2011" name="Proc. Natl. Acad. Sci. U.S.A.">
        <title>Obligate biotrophy features unraveled by the genomic analysis of rust fungi.</title>
        <authorList>
            <person name="Duplessis S."/>
            <person name="Cuomo C.A."/>
            <person name="Lin Y.-C."/>
            <person name="Aerts A."/>
            <person name="Tisserant E."/>
            <person name="Veneault-Fourrey C."/>
            <person name="Joly D.L."/>
            <person name="Hacquard S."/>
            <person name="Amselem J."/>
            <person name="Cantarel B.L."/>
            <person name="Chiu R."/>
            <person name="Coutinho P.M."/>
            <person name="Feau N."/>
            <person name="Field M."/>
            <person name="Frey P."/>
            <person name="Gelhaye E."/>
            <person name="Goldberg J."/>
            <person name="Grabherr M.G."/>
            <person name="Kodira C.D."/>
            <person name="Kohler A."/>
            <person name="Kuees U."/>
            <person name="Lindquist E.A."/>
            <person name="Lucas S.M."/>
            <person name="Mago R."/>
            <person name="Mauceli E."/>
            <person name="Morin E."/>
            <person name="Murat C."/>
            <person name="Pangilinan J.L."/>
            <person name="Park R."/>
            <person name="Pearson M."/>
            <person name="Quesneville H."/>
            <person name="Rouhier N."/>
            <person name="Sakthikumar S."/>
            <person name="Salamov A.A."/>
            <person name="Schmutz J."/>
            <person name="Selles B."/>
            <person name="Shapiro H."/>
            <person name="Tanguay P."/>
            <person name="Tuskan G.A."/>
            <person name="Henrissat B."/>
            <person name="Van de Peer Y."/>
            <person name="Rouze P."/>
            <person name="Ellis J.G."/>
            <person name="Dodds P.N."/>
            <person name="Schein J.E."/>
            <person name="Zhong S."/>
            <person name="Hamelin R.C."/>
            <person name="Grigoriev I.V."/>
            <person name="Szabo L.J."/>
            <person name="Martin F."/>
        </authorList>
    </citation>
    <scope>NUCLEOTIDE SEQUENCE [LARGE SCALE GENOMIC DNA]</scope>
    <source>
        <strain evidence="15">98AG31 / pathotype 3-4-7</strain>
    </source>
</reference>
<dbReference type="PROSITE" id="PS00178">
    <property type="entry name" value="AA_TRNA_LIGASE_I"/>
    <property type="match status" value="1"/>
</dbReference>
<evidence type="ECO:0000256" key="1">
    <source>
        <dbReference type="ARBA" id="ARBA00004173"/>
    </source>
</evidence>
<evidence type="ECO:0000256" key="10">
    <source>
        <dbReference type="ARBA" id="ARBA00072917"/>
    </source>
</evidence>
<dbReference type="GO" id="GO:0006424">
    <property type="term" value="P:glutamyl-tRNA aminoacylation"/>
    <property type="evidence" value="ECO:0007669"/>
    <property type="project" value="InterPro"/>
</dbReference>
<dbReference type="GeneID" id="18933462"/>
<keyword evidence="4 11" id="KW-0436">Ligase</keyword>
<name>F4RFJ1_MELLP</name>
<dbReference type="FunCoup" id="F4RFJ1">
    <property type="interactions" value="385"/>
</dbReference>
<dbReference type="Gene3D" id="3.40.50.620">
    <property type="entry name" value="HUPs"/>
    <property type="match status" value="1"/>
</dbReference>
<evidence type="ECO:0000313" key="14">
    <source>
        <dbReference type="EMBL" id="EGG08817.1"/>
    </source>
</evidence>
<accession>F4RFJ1</accession>
<evidence type="ECO:0000256" key="12">
    <source>
        <dbReference type="SAM" id="MobiDB-lite"/>
    </source>
</evidence>
<organism evidence="15">
    <name type="scientific">Melampsora larici-populina (strain 98AG31 / pathotype 3-4-7)</name>
    <name type="common">Poplar leaf rust fungus</name>
    <dbReference type="NCBI Taxonomy" id="747676"/>
    <lineage>
        <taxon>Eukaryota</taxon>
        <taxon>Fungi</taxon>
        <taxon>Dikarya</taxon>
        <taxon>Basidiomycota</taxon>
        <taxon>Pucciniomycotina</taxon>
        <taxon>Pucciniomycetes</taxon>
        <taxon>Pucciniales</taxon>
        <taxon>Melampsoraceae</taxon>
        <taxon>Melampsora</taxon>
    </lineage>
</organism>
<evidence type="ECO:0000313" key="15">
    <source>
        <dbReference type="Proteomes" id="UP000001072"/>
    </source>
</evidence>
<keyword evidence="7 11" id="KW-0648">Protein biosynthesis</keyword>
<dbReference type="AlphaFoldDB" id="F4RFJ1"/>
<dbReference type="STRING" id="747676.F4RFJ1"/>
<dbReference type="Pfam" id="PF00749">
    <property type="entry name" value="tRNA-synt_1c"/>
    <property type="match status" value="1"/>
</dbReference>
<dbReference type="FunFam" id="3.40.50.620:FF:000045">
    <property type="entry name" value="Glutamate--tRNA ligase, mitochondrial"/>
    <property type="match status" value="1"/>
</dbReference>
<evidence type="ECO:0000256" key="11">
    <source>
        <dbReference type="RuleBase" id="RU363037"/>
    </source>
</evidence>
<dbReference type="GO" id="GO:0004818">
    <property type="term" value="F:glutamate-tRNA ligase activity"/>
    <property type="evidence" value="ECO:0007669"/>
    <property type="project" value="UniProtKB-EC"/>
</dbReference>
<dbReference type="CDD" id="cd00808">
    <property type="entry name" value="GluRS_core"/>
    <property type="match status" value="1"/>
</dbReference>
<evidence type="ECO:0000256" key="2">
    <source>
        <dbReference type="ARBA" id="ARBA00007894"/>
    </source>
</evidence>
<dbReference type="InterPro" id="IPR008925">
    <property type="entry name" value="aa_tRNA-synth_I_cd-bd_sf"/>
</dbReference>
<keyword evidence="6 11" id="KW-0067">ATP-binding</keyword>
<keyword evidence="8 11" id="KW-0030">Aminoacyl-tRNA synthetase</keyword>
<dbReference type="InterPro" id="IPR001412">
    <property type="entry name" value="aa-tRNA-synth_I_CS"/>
</dbReference>
<dbReference type="NCBIfam" id="TIGR00464">
    <property type="entry name" value="gltX_bact"/>
    <property type="match status" value="1"/>
</dbReference>
<dbReference type="eggNOG" id="KOG1149">
    <property type="taxonomic scope" value="Eukaryota"/>
</dbReference>
<evidence type="ECO:0000256" key="5">
    <source>
        <dbReference type="ARBA" id="ARBA00022741"/>
    </source>
</evidence>
<dbReference type="GO" id="GO:0032543">
    <property type="term" value="P:mitochondrial translation"/>
    <property type="evidence" value="ECO:0007669"/>
    <property type="project" value="EnsemblFungi"/>
</dbReference>
<dbReference type="InterPro" id="IPR033910">
    <property type="entry name" value="GluRS_core"/>
</dbReference>
<dbReference type="SUPFAM" id="SSF52374">
    <property type="entry name" value="Nucleotidylyl transferase"/>
    <property type="match status" value="1"/>
</dbReference>
<dbReference type="RefSeq" id="XP_007407791.1">
    <property type="nucleotide sequence ID" value="XM_007407729.1"/>
</dbReference>
<evidence type="ECO:0000256" key="9">
    <source>
        <dbReference type="ARBA" id="ARBA00030865"/>
    </source>
</evidence>
<feature type="compositionally biased region" description="Basic and acidic residues" evidence="12">
    <location>
        <begin position="450"/>
        <end position="467"/>
    </location>
</feature>
<keyword evidence="15" id="KW-1185">Reference proteome</keyword>
<evidence type="ECO:0000259" key="13">
    <source>
        <dbReference type="Pfam" id="PF00749"/>
    </source>
</evidence>
<dbReference type="SUPFAM" id="SSF48163">
    <property type="entry name" value="An anticodon-binding domain of class I aminoacyl-tRNA synthetases"/>
    <property type="match status" value="1"/>
</dbReference>
<dbReference type="GO" id="GO:0005739">
    <property type="term" value="C:mitochondrion"/>
    <property type="evidence" value="ECO:0007669"/>
    <property type="project" value="UniProtKB-SubCell"/>
</dbReference>
<dbReference type="HAMAP" id="MF_00022">
    <property type="entry name" value="Glu_tRNA_synth_type1"/>
    <property type="match status" value="1"/>
</dbReference>
<dbReference type="GO" id="GO:0008270">
    <property type="term" value="F:zinc ion binding"/>
    <property type="evidence" value="ECO:0007669"/>
    <property type="project" value="InterPro"/>
</dbReference>
<dbReference type="EMBL" id="GL883099">
    <property type="protein sequence ID" value="EGG08817.1"/>
    <property type="molecule type" value="Genomic_DNA"/>
</dbReference>
<dbReference type="InterPro" id="IPR004527">
    <property type="entry name" value="Glu-tRNA-ligase_bac/mito"/>
</dbReference>
<keyword evidence="5 11" id="KW-0547">Nucleotide-binding</keyword>
<dbReference type="Proteomes" id="UP000001072">
    <property type="component" value="Unassembled WGS sequence"/>
</dbReference>
<dbReference type="PANTHER" id="PTHR43311">
    <property type="entry name" value="GLUTAMATE--TRNA LIGASE"/>
    <property type="match status" value="1"/>
</dbReference>
<dbReference type="HOGENOM" id="CLU_015768_6_3_1"/>
<feature type="domain" description="Glutamyl/glutaminyl-tRNA synthetase class Ib catalytic" evidence="13">
    <location>
        <begin position="33"/>
        <end position="360"/>
    </location>
</feature>
<dbReference type="InterPro" id="IPR014729">
    <property type="entry name" value="Rossmann-like_a/b/a_fold"/>
</dbReference>
<proteinExistence type="inferred from homology"/>
<dbReference type="InterPro" id="IPR020058">
    <property type="entry name" value="Glu/Gln-tRNA-synth_Ib_cat-dom"/>
</dbReference>
<sequence length="467" mass="53546">MRFIRSTCRTLYKTTIQNTTSQIRFHVTTRPARLRFAPSPTGFLHLGGLRTALFNHLLARKMGAQWILRIEDTDRTRFVEGALESLIKTLHWAGLDYDEGPDRPGSCGPYIQSERKHIYHEHAKKLIESDQAYPCFCSPNRLSEMRDRFRTSGSHLVYDRKCLNLSPEEVKDQISQGTSHVIRFKAIVQNTDEAIDCQDSVYGQLNFPNDTQDDVILLKADGMPTYHFANVVDDHLMHISHVLRGEEWLSSTPKHLLLYKALGFQPPNFVHLPLLVNADGSKLSKRSGDVRVEDFIAKGYEPEALLNFVALMGMNHSRHASLSKTKDETTDVMTMDEMISIFSVESISKHRSTMSQAKLDFLNQQHLSRQISSSDPKQIQVLVSRARKLLSPIADDERRFPTAYMQKVMFLMRDRLHIFSDLKYLTEYFFCLPDLTSSEAQAMKSTITPEHYRERSCQRSDAKAKAS</sequence>
<protein>
    <recommendedName>
        <fullName evidence="10">Glutamate--tRNA ligase, mitochondrial</fullName>
        <ecNumber evidence="3">6.1.1.17</ecNumber>
    </recommendedName>
    <alternativeName>
        <fullName evidence="9">Glutamyl-tRNA synthetase</fullName>
    </alternativeName>
</protein>
<evidence type="ECO:0000256" key="6">
    <source>
        <dbReference type="ARBA" id="ARBA00022840"/>
    </source>
</evidence>
<evidence type="ECO:0000256" key="4">
    <source>
        <dbReference type="ARBA" id="ARBA00022598"/>
    </source>
</evidence>
<evidence type="ECO:0000256" key="7">
    <source>
        <dbReference type="ARBA" id="ARBA00022917"/>
    </source>
</evidence>
<dbReference type="GO" id="GO:0005524">
    <property type="term" value="F:ATP binding"/>
    <property type="evidence" value="ECO:0007669"/>
    <property type="project" value="UniProtKB-KW"/>
</dbReference>
<dbReference type="GO" id="GO:0000049">
    <property type="term" value="F:tRNA binding"/>
    <property type="evidence" value="ECO:0007669"/>
    <property type="project" value="InterPro"/>
</dbReference>